<evidence type="ECO:0000313" key="15">
    <source>
        <dbReference type="Proteomes" id="UP000735302"/>
    </source>
</evidence>
<gene>
    <name evidence="14" type="ORF">PoB_005445000</name>
</gene>
<evidence type="ECO:0000256" key="9">
    <source>
        <dbReference type="ARBA" id="ARBA00023201"/>
    </source>
</evidence>
<keyword evidence="3 11" id="KW-0894">Sodium channel</keyword>
<dbReference type="PANTHER" id="PTHR11690">
    <property type="entry name" value="AMILORIDE-SENSITIVE SODIUM CHANNEL-RELATED"/>
    <property type="match status" value="1"/>
</dbReference>
<evidence type="ECO:0000256" key="3">
    <source>
        <dbReference type="ARBA" id="ARBA00022461"/>
    </source>
</evidence>
<dbReference type="AlphaFoldDB" id="A0AAV4C976"/>
<feature type="transmembrane region" description="Helical" evidence="13">
    <location>
        <begin position="139"/>
        <end position="164"/>
    </location>
</feature>
<keyword evidence="6" id="KW-0915">Sodium</keyword>
<evidence type="ECO:0000256" key="13">
    <source>
        <dbReference type="SAM" id="Phobius"/>
    </source>
</evidence>
<protein>
    <submittedName>
        <fullName evidence="14">Acid-sensing ion channel 1</fullName>
    </submittedName>
</protein>
<dbReference type="Gene3D" id="1.10.287.770">
    <property type="entry name" value="YojJ-like"/>
    <property type="match status" value="1"/>
</dbReference>
<feature type="region of interest" description="Disordered" evidence="12">
    <location>
        <begin position="63"/>
        <end position="101"/>
    </location>
</feature>
<dbReference type="Proteomes" id="UP000735302">
    <property type="component" value="Unassembled WGS sequence"/>
</dbReference>
<feature type="compositionally biased region" description="Basic and acidic residues" evidence="12">
    <location>
        <begin position="66"/>
        <end position="75"/>
    </location>
</feature>
<dbReference type="Pfam" id="PF00858">
    <property type="entry name" value="ASC"/>
    <property type="match status" value="1"/>
</dbReference>
<dbReference type="GO" id="GO:0005886">
    <property type="term" value="C:plasma membrane"/>
    <property type="evidence" value="ECO:0007669"/>
    <property type="project" value="TreeGrafter"/>
</dbReference>
<comment type="similarity">
    <text evidence="11">Belongs to the amiloride-sensitive sodium channel (TC 1.A.6) family.</text>
</comment>
<sequence>MSQRRAGYQALKELVNRTSIWNSAGLSFEDRQALPDAFKRPPDEDPFRRDTIRNDVLTSSHVLGQVKKDHREQDKNSIFSYSTSRGSTDNSRHTDSTVVKPKPDAVEEITEPWVSFGRDSSCHGVKNIENRERSKTARLIWLLITLGMTSGLIYSVIELVINYYEYNTVTRTEVKVADNIIFPSITFCNICPYKYTENGKANPITTLMAQTTIFRDSFAIDYSTPYYQSVLNMSSEEIQQNYSYDVSELIWFAIYEGTTLDLNDAFEVVDTQYGRCFTFNGPKNIKKYGVKRVSYDGRYSGLRIMAQLFQSQYLIMDDMTAGLRMYISQHPETPRLDKDGLELQPGTATKISLSPSKFTFLPPPYHSYGSEPCQETEEMDLREKMYDAPFYSYTACIEQCQDLHAAMNCSCYTSTLKVKGLPPCTVGQDFFCYKLFKDALINNLMNVTCDCPRPCTFYRYDMTISSSQLPSRASSNFILKALRMETDNVERLRDNYLDVRVYLESNIMREETHEPQFTFTSMLAYLGGQMGFFLGASLVTVSEFMETLIISSYVFFKKKVVEMGKMDQKPSRVTKEKNNSSEQEKY</sequence>
<keyword evidence="9 11" id="KW-0739">Sodium transport</keyword>
<feature type="transmembrane region" description="Helical" evidence="13">
    <location>
        <begin position="530"/>
        <end position="556"/>
    </location>
</feature>
<accession>A0AAV4C976</accession>
<keyword evidence="8 13" id="KW-0472">Membrane</keyword>
<evidence type="ECO:0000256" key="7">
    <source>
        <dbReference type="ARBA" id="ARBA00023065"/>
    </source>
</evidence>
<feature type="compositionally biased region" description="Basic and acidic residues" evidence="12">
    <location>
        <begin position="90"/>
        <end position="101"/>
    </location>
</feature>
<dbReference type="Gene3D" id="2.60.470.10">
    <property type="entry name" value="Acid-sensing ion channels like domains"/>
    <property type="match status" value="1"/>
</dbReference>
<dbReference type="PANTHER" id="PTHR11690:SF300">
    <property type="entry name" value="PICKPOCKET PROTEIN 19"/>
    <property type="match status" value="1"/>
</dbReference>
<comment type="caution">
    <text evidence="14">The sequence shown here is derived from an EMBL/GenBank/DDBJ whole genome shotgun (WGS) entry which is preliminary data.</text>
</comment>
<dbReference type="EMBL" id="BLXT01005980">
    <property type="protein sequence ID" value="GFO27945.1"/>
    <property type="molecule type" value="Genomic_DNA"/>
</dbReference>
<evidence type="ECO:0000256" key="1">
    <source>
        <dbReference type="ARBA" id="ARBA00004141"/>
    </source>
</evidence>
<dbReference type="GO" id="GO:0015280">
    <property type="term" value="F:ligand-gated sodium channel activity"/>
    <property type="evidence" value="ECO:0007669"/>
    <property type="project" value="TreeGrafter"/>
</dbReference>
<feature type="compositionally biased region" description="Polar residues" evidence="12">
    <location>
        <begin position="76"/>
        <end position="89"/>
    </location>
</feature>
<keyword evidence="4 11" id="KW-0812">Transmembrane</keyword>
<reference evidence="14 15" key="1">
    <citation type="journal article" date="2021" name="Elife">
        <title>Chloroplast acquisition without the gene transfer in kleptoplastic sea slugs, Plakobranchus ocellatus.</title>
        <authorList>
            <person name="Maeda T."/>
            <person name="Takahashi S."/>
            <person name="Yoshida T."/>
            <person name="Shimamura S."/>
            <person name="Takaki Y."/>
            <person name="Nagai Y."/>
            <person name="Toyoda A."/>
            <person name="Suzuki Y."/>
            <person name="Arimoto A."/>
            <person name="Ishii H."/>
            <person name="Satoh N."/>
            <person name="Nishiyama T."/>
            <person name="Hasebe M."/>
            <person name="Maruyama T."/>
            <person name="Minagawa J."/>
            <person name="Obokata J."/>
            <person name="Shigenobu S."/>
        </authorList>
    </citation>
    <scope>NUCLEOTIDE SEQUENCE [LARGE SCALE GENOMIC DNA]</scope>
</reference>
<evidence type="ECO:0000256" key="11">
    <source>
        <dbReference type="RuleBase" id="RU000679"/>
    </source>
</evidence>
<evidence type="ECO:0000256" key="12">
    <source>
        <dbReference type="SAM" id="MobiDB-lite"/>
    </source>
</evidence>
<keyword evidence="15" id="KW-1185">Reference proteome</keyword>
<comment type="subcellular location">
    <subcellularLocation>
        <location evidence="1">Membrane</location>
        <topology evidence="1">Multi-pass membrane protein</topology>
    </subcellularLocation>
</comment>
<name>A0AAV4C976_9GAST</name>
<keyword evidence="5 13" id="KW-1133">Transmembrane helix</keyword>
<evidence type="ECO:0000256" key="5">
    <source>
        <dbReference type="ARBA" id="ARBA00022989"/>
    </source>
</evidence>
<proteinExistence type="inferred from homology"/>
<keyword evidence="10 11" id="KW-0407">Ion channel</keyword>
<dbReference type="InterPro" id="IPR001873">
    <property type="entry name" value="ENaC"/>
</dbReference>
<keyword evidence="2 11" id="KW-0813">Transport</keyword>
<evidence type="ECO:0000256" key="8">
    <source>
        <dbReference type="ARBA" id="ARBA00023136"/>
    </source>
</evidence>
<dbReference type="PRINTS" id="PR01078">
    <property type="entry name" value="AMINACHANNEL"/>
</dbReference>
<evidence type="ECO:0000256" key="2">
    <source>
        <dbReference type="ARBA" id="ARBA00022448"/>
    </source>
</evidence>
<evidence type="ECO:0000313" key="14">
    <source>
        <dbReference type="EMBL" id="GFO27945.1"/>
    </source>
</evidence>
<keyword evidence="7 11" id="KW-0406">Ion transport</keyword>
<evidence type="ECO:0000256" key="10">
    <source>
        <dbReference type="ARBA" id="ARBA00023303"/>
    </source>
</evidence>
<evidence type="ECO:0000256" key="4">
    <source>
        <dbReference type="ARBA" id="ARBA00022692"/>
    </source>
</evidence>
<evidence type="ECO:0000256" key="6">
    <source>
        <dbReference type="ARBA" id="ARBA00023053"/>
    </source>
</evidence>
<feature type="region of interest" description="Disordered" evidence="12">
    <location>
        <begin position="567"/>
        <end position="586"/>
    </location>
</feature>
<organism evidence="14 15">
    <name type="scientific">Plakobranchus ocellatus</name>
    <dbReference type="NCBI Taxonomy" id="259542"/>
    <lineage>
        <taxon>Eukaryota</taxon>
        <taxon>Metazoa</taxon>
        <taxon>Spiralia</taxon>
        <taxon>Lophotrochozoa</taxon>
        <taxon>Mollusca</taxon>
        <taxon>Gastropoda</taxon>
        <taxon>Heterobranchia</taxon>
        <taxon>Euthyneura</taxon>
        <taxon>Panpulmonata</taxon>
        <taxon>Sacoglossa</taxon>
        <taxon>Placobranchoidea</taxon>
        <taxon>Plakobranchidae</taxon>
        <taxon>Plakobranchus</taxon>
    </lineage>
</organism>